<reference evidence="5 6" key="1">
    <citation type="journal article" date="2018" name="Genome Biol. Evol.">
        <title>Multiple Roots of Fruiting Body Formation in Amoebozoa.</title>
        <authorList>
            <person name="Hillmann F."/>
            <person name="Forbes G."/>
            <person name="Novohradska S."/>
            <person name="Ferling I."/>
            <person name="Riege K."/>
            <person name="Groth M."/>
            <person name="Westermann M."/>
            <person name="Marz M."/>
            <person name="Spaller T."/>
            <person name="Winckler T."/>
            <person name="Schaap P."/>
            <person name="Glockner G."/>
        </authorList>
    </citation>
    <scope>NUCLEOTIDE SEQUENCE [LARGE SCALE GENOMIC DNA]</scope>
    <source>
        <strain evidence="5 6">Jena</strain>
    </source>
</reference>
<name>A0A2P6NLU0_9EUKA</name>
<keyword evidence="3" id="KW-0732">Signal</keyword>
<proteinExistence type="predicted"/>
<keyword evidence="2" id="KW-0186">Copper</keyword>
<organism evidence="5 6">
    <name type="scientific">Planoprotostelium fungivorum</name>
    <dbReference type="NCBI Taxonomy" id="1890364"/>
    <lineage>
        <taxon>Eukaryota</taxon>
        <taxon>Amoebozoa</taxon>
        <taxon>Evosea</taxon>
        <taxon>Variosea</taxon>
        <taxon>Cavosteliida</taxon>
        <taxon>Cavosteliaceae</taxon>
        <taxon>Planoprotostelium</taxon>
    </lineage>
</organism>
<dbReference type="Proteomes" id="UP000241769">
    <property type="component" value="Unassembled WGS sequence"/>
</dbReference>
<dbReference type="InterPro" id="IPR005103">
    <property type="entry name" value="AA9_LPMO"/>
</dbReference>
<dbReference type="Gene3D" id="2.70.50.70">
    <property type="match status" value="1"/>
</dbReference>
<feature type="signal peptide" evidence="3">
    <location>
        <begin position="1"/>
        <end position="19"/>
    </location>
</feature>
<evidence type="ECO:0000256" key="1">
    <source>
        <dbReference type="ARBA" id="ARBA00001973"/>
    </source>
</evidence>
<dbReference type="PANTHER" id="PTHR36575:SF2">
    <property type="entry name" value="CHITIN-BINDING TYPE-4 DOMAIN-CONTAINING PROTEIN-RELATED"/>
    <property type="match status" value="1"/>
</dbReference>
<feature type="chain" id="PRO_5015192341" description="Auxiliary Activity family 9 catalytic domain-containing protein" evidence="3">
    <location>
        <begin position="20"/>
        <end position="289"/>
    </location>
</feature>
<accession>A0A2P6NLU0</accession>
<dbReference type="Pfam" id="PF03443">
    <property type="entry name" value="AA9"/>
    <property type="match status" value="1"/>
</dbReference>
<keyword evidence="6" id="KW-1185">Reference proteome</keyword>
<sequence length="289" mass="31584">MSFTSTALFILSVIVLVHGHGYLLTPPPRWTYLGLNPLITENGPVASADVSAFQCRDERASAPQTTLIAGQTVDLTWKLSARHVGDCNLYISYDGNVTNPADMKWFRFAEMYDCKKYMEGVTPIYIPEWLPSAEHAVLRWEWYALHLYPNIEFFTQCVDVKIQGCDGGPEPSTTFAIPGHISNDGQQYRDPWNPSTIKGVTGPSMVTPNGNVPSSCPKGDDVNSKYAYKADGVAEVKPLPTPIKPLYGCQGGQYACWGSGIAVCSGGDWVVVSSCSNGCKLINNLPFCI</sequence>
<evidence type="ECO:0000256" key="3">
    <source>
        <dbReference type="SAM" id="SignalP"/>
    </source>
</evidence>
<evidence type="ECO:0000256" key="2">
    <source>
        <dbReference type="ARBA" id="ARBA00023008"/>
    </source>
</evidence>
<dbReference type="OrthoDB" id="4849160at2759"/>
<evidence type="ECO:0000313" key="5">
    <source>
        <dbReference type="EMBL" id="PRP84927.1"/>
    </source>
</evidence>
<feature type="domain" description="Auxiliary Activity family 9 catalytic" evidence="4">
    <location>
        <begin position="29"/>
        <end position="184"/>
    </location>
</feature>
<gene>
    <name evidence="5" type="ORF">PROFUN_07581</name>
</gene>
<dbReference type="InterPro" id="IPR052282">
    <property type="entry name" value="Starch-active_LPMO"/>
</dbReference>
<dbReference type="PANTHER" id="PTHR36575">
    <property type="entry name" value="BINDING PROTEIN, PUTATIVE (AFU_ORTHOLOGUE AFUA_1G14430)-RELATED"/>
    <property type="match status" value="1"/>
</dbReference>
<dbReference type="InParanoid" id="A0A2P6NLU0"/>
<evidence type="ECO:0000259" key="4">
    <source>
        <dbReference type="Pfam" id="PF03443"/>
    </source>
</evidence>
<protein>
    <recommendedName>
        <fullName evidence="4">Auxiliary Activity family 9 catalytic domain-containing protein</fullName>
    </recommendedName>
</protein>
<comment type="caution">
    <text evidence="5">The sequence shown here is derived from an EMBL/GenBank/DDBJ whole genome shotgun (WGS) entry which is preliminary data.</text>
</comment>
<dbReference type="EMBL" id="MDYQ01000054">
    <property type="protein sequence ID" value="PRP84927.1"/>
    <property type="molecule type" value="Genomic_DNA"/>
</dbReference>
<evidence type="ECO:0000313" key="6">
    <source>
        <dbReference type="Proteomes" id="UP000241769"/>
    </source>
</evidence>
<comment type="cofactor">
    <cofactor evidence="1">
        <name>Cu(2+)</name>
        <dbReference type="ChEBI" id="CHEBI:29036"/>
    </cofactor>
</comment>
<dbReference type="AlphaFoldDB" id="A0A2P6NLU0"/>